<evidence type="ECO:0000313" key="8">
    <source>
        <dbReference type="Proteomes" id="UP001560045"/>
    </source>
</evidence>
<gene>
    <name evidence="7" type="ORF">ABQ292_18245</name>
</gene>
<dbReference type="InterPro" id="IPR009057">
    <property type="entry name" value="Homeodomain-like_sf"/>
</dbReference>
<sequence length="226" mass="23783">MTSAKRAHLPVEQRRAQLVAAAMQVMQREGAWALTTRAVAREAGVPLGAVHYAFGAKAELVRAVFQADRDRATALLMRAVEAGGTPTEVLTRALVGYADSVIADPGAEMVLQELTMMGGRDDDLRAAARESTEQYRRDALDLLHRVAEVSGGTWAGDVDVLAESVLGLLFGASVNWLCTGDDALFRRCATDAARVLAGRLVTGSAGDAASPPPPGAAPVRADHPGR</sequence>
<dbReference type="SUPFAM" id="SSF48498">
    <property type="entry name" value="Tetracyclin repressor-like, C-terminal domain"/>
    <property type="match status" value="1"/>
</dbReference>
<evidence type="ECO:0000256" key="3">
    <source>
        <dbReference type="ARBA" id="ARBA00023163"/>
    </source>
</evidence>
<evidence type="ECO:0000259" key="6">
    <source>
        <dbReference type="PROSITE" id="PS50977"/>
    </source>
</evidence>
<comment type="caution">
    <text evidence="7">The sequence shown here is derived from an EMBL/GenBank/DDBJ whole genome shotgun (WGS) entry which is preliminary data.</text>
</comment>
<accession>A0ABV3XIA2</accession>
<dbReference type="InterPro" id="IPR001647">
    <property type="entry name" value="HTH_TetR"/>
</dbReference>
<dbReference type="PANTHER" id="PTHR47506">
    <property type="entry name" value="TRANSCRIPTIONAL REGULATORY PROTEIN"/>
    <property type="match status" value="1"/>
</dbReference>
<keyword evidence="3" id="KW-0804">Transcription</keyword>
<dbReference type="EMBL" id="JBFNXQ010000066">
    <property type="protein sequence ID" value="MEX5720307.1"/>
    <property type="molecule type" value="Genomic_DNA"/>
</dbReference>
<dbReference type="InterPro" id="IPR036271">
    <property type="entry name" value="Tet_transcr_reg_TetR-rel_C_sf"/>
</dbReference>
<protein>
    <submittedName>
        <fullName evidence="7">TetR/AcrR family transcriptional regulator</fullName>
    </submittedName>
</protein>
<reference evidence="7 8" key="1">
    <citation type="submission" date="2024-06" db="EMBL/GenBank/DDBJ databases">
        <title>Draft genome sequence of Geodermatophilus badlandi, a novel member of the Geodermatophilaceae isolated from badland sedimentary rocks in the Red desert, Wyoming, USA.</title>
        <authorList>
            <person name="Ben Tekaya S."/>
            <person name="Nouioui I."/>
            <person name="Flores G.M."/>
            <person name="Shaal M.N."/>
            <person name="Bredoire F."/>
            <person name="Basile F."/>
            <person name="Van Diepen L."/>
            <person name="Ward N.L."/>
        </authorList>
    </citation>
    <scope>NUCLEOTIDE SEQUENCE [LARGE SCALE GENOMIC DNA]</scope>
    <source>
        <strain evidence="7 8">WL48A</strain>
    </source>
</reference>
<evidence type="ECO:0000256" key="4">
    <source>
        <dbReference type="PROSITE-ProRule" id="PRU00335"/>
    </source>
</evidence>
<dbReference type="Pfam" id="PF00440">
    <property type="entry name" value="TetR_N"/>
    <property type="match status" value="1"/>
</dbReference>
<dbReference type="Gene3D" id="1.10.357.10">
    <property type="entry name" value="Tetracycline Repressor, domain 2"/>
    <property type="match status" value="1"/>
</dbReference>
<evidence type="ECO:0000256" key="2">
    <source>
        <dbReference type="ARBA" id="ARBA00023125"/>
    </source>
</evidence>
<name>A0ABV3XIA2_9ACTN</name>
<organism evidence="7 8">
    <name type="scientific">Geodermatophilus maliterrae</name>
    <dbReference type="NCBI Taxonomy" id="3162531"/>
    <lineage>
        <taxon>Bacteria</taxon>
        <taxon>Bacillati</taxon>
        <taxon>Actinomycetota</taxon>
        <taxon>Actinomycetes</taxon>
        <taxon>Geodermatophilales</taxon>
        <taxon>Geodermatophilaceae</taxon>
        <taxon>Geodermatophilus</taxon>
    </lineage>
</organism>
<dbReference type="PROSITE" id="PS50977">
    <property type="entry name" value="HTH_TETR_2"/>
    <property type="match status" value="1"/>
</dbReference>
<evidence type="ECO:0000256" key="5">
    <source>
        <dbReference type="SAM" id="MobiDB-lite"/>
    </source>
</evidence>
<keyword evidence="1" id="KW-0805">Transcription regulation</keyword>
<dbReference type="PANTHER" id="PTHR47506:SF1">
    <property type="entry name" value="HTH-TYPE TRANSCRIPTIONAL REGULATOR YJDC"/>
    <property type="match status" value="1"/>
</dbReference>
<dbReference type="RefSeq" id="WP_369209004.1">
    <property type="nucleotide sequence ID" value="NZ_JBFNXQ010000066.1"/>
</dbReference>
<evidence type="ECO:0000313" key="7">
    <source>
        <dbReference type="EMBL" id="MEX5720307.1"/>
    </source>
</evidence>
<dbReference type="SUPFAM" id="SSF46689">
    <property type="entry name" value="Homeodomain-like"/>
    <property type="match status" value="1"/>
</dbReference>
<proteinExistence type="predicted"/>
<feature type="DNA-binding region" description="H-T-H motif" evidence="4">
    <location>
        <begin position="35"/>
        <end position="54"/>
    </location>
</feature>
<dbReference type="Proteomes" id="UP001560045">
    <property type="component" value="Unassembled WGS sequence"/>
</dbReference>
<feature type="domain" description="HTH tetR-type" evidence="6">
    <location>
        <begin position="12"/>
        <end position="72"/>
    </location>
</feature>
<evidence type="ECO:0000256" key="1">
    <source>
        <dbReference type="ARBA" id="ARBA00023015"/>
    </source>
</evidence>
<keyword evidence="2 4" id="KW-0238">DNA-binding</keyword>
<keyword evidence="8" id="KW-1185">Reference proteome</keyword>
<feature type="region of interest" description="Disordered" evidence="5">
    <location>
        <begin position="203"/>
        <end position="226"/>
    </location>
</feature>